<protein>
    <submittedName>
        <fullName evidence="1">Threonine aspartase 1</fullName>
    </submittedName>
</protein>
<dbReference type="AlphaFoldDB" id="A0AA47P826"/>
<comment type="caution">
    <text evidence="1">The sequence shown here is derived from an EMBL/GenBank/DDBJ whole genome shotgun (WGS) entry which is preliminary data.</text>
</comment>
<dbReference type="Gene3D" id="3.60.20.30">
    <property type="entry name" value="(Glycosyl)asparaginase"/>
    <property type="match status" value="1"/>
</dbReference>
<dbReference type="EMBL" id="JAOPHQ010001431">
    <property type="protein sequence ID" value="KAK0150873.1"/>
    <property type="molecule type" value="Genomic_DNA"/>
</dbReference>
<evidence type="ECO:0000313" key="2">
    <source>
        <dbReference type="Proteomes" id="UP001174136"/>
    </source>
</evidence>
<reference evidence="1" key="1">
    <citation type="journal article" date="2023" name="Front. Mar. Sci.">
        <title>A new Merluccius polli reference genome to investigate the effects of global change in West African waters.</title>
        <authorList>
            <person name="Mateo J.L."/>
            <person name="Blanco-Fernandez C."/>
            <person name="Garcia-Vazquez E."/>
            <person name="Machado-Schiaffino G."/>
        </authorList>
    </citation>
    <scope>NUCLEOTIDE SEQUENCE</scope>
    <source>
        <strain evidence="1">C29</strain>
        <tissue evidence="1">Fin</tissue>
    </source>
</reference>
<accession>A0AA47P826</accession>
<dbReference type="Proteomes" id="UP001174136">
    <property type="component" value="Unassembled WGS sequence"/>
</dbReference>
<sequence>MYVTLKPNKMFCLYLLFSAESALQPWEFSPWERARCRHGSRDVVRVYGCGEHLIRTMLARECSAAMQSEDAHQALLDAMQNKFISSPFLASEDRVLGGVIVLRCCRCEEDQPSQDIQACLVERPGLAIAGAVWMGWERARQLGCGGSFSEGHNSLWARHYPHLPPGAIGLGLLCWLAEVRLDLACSGLDPGAASKALVLGVEFLWSHSTESMCVGYMSAQDSKAKASARAGETGHKASCVCRSVGVISHVARGLMYETVRASPASTTQGRLSPQKDIPAIPVGILLGCCCPSSSLSCDKNMKGPDAQRSLGYLGQRSVLDL</sequence>
<name>A0AA47P826_MERPO</name>
<evidence type="ECO:0000313" key="1">
    <source>
        <dbReference type="EMBL" id="KAK0150873.1"/>
    </source>
</evidence>
<keyword evidence="2" id="KW-1185">Reference proteome</keyword>
<organism evidence="1 2">
    <name type="scientific">Merluccius polli</name>
    <name type="common">Benguela hake</name>
    <name type="synonym">Merluccius cadenati</name>
    <dbReference type="NCBI Taxonomy" id="89951"/>
    <lineage>
        <taxon>Eukaryota</taxon>
        <taxon>Metazoa</taxon>
        <taxon>Chordata</taxon>
        <taxon>Craniata</taxon>
        <taxon>Vertebrata</taxon>
        <taxon>Euteleostomi</taxon>
        <taxon>Actinopterygii</taxon>
        <taxon>Neopterygii</taxon>
        <taxon>Teleostei</taxon>
        <taxon>Neoteleostei</taxon>
        <taxon>Acanthomorphata</taxon>
        <taxon>Zeiogadaria</taxon>
        <taxon>Gadariae</taxon>
        <taxon>Gadiformes</taxon>
        <taxon>Gadoidei</taxon>
        <taxon>Merlucciidae</taxon>
        <taxon>Merluccius</taxon>
    </lineage>
</organism>
<proteinExistence type="predicted"/>
<gene>
    <name evidence="1" type="primary">TASP1_1</name>
    <name evidence="1" type="ORF">N1851_008019</name>
</gene>